<gene>
    <name evidence="2" type="ORF">SAMN05216553_109153</name>
</gene>
<dbReference type="Proteomes" id="UP000199623">
    <property type="component" value="Unassembled WGS sequence"/>
</dbReference>
<evidence type="ECO:0000313" key="3">
    <source>
        <dbReference type="Proteomes" id="UP000199623"/>
    </source>
</evidence>
<reference evidence="3" key="1">
    <citation type="submission" date="2016-10" db="EMBL/GenBank/DDBJ databases">
        <authorList>
            <person name="Varghese N."/>
            <person name="Submissions S."/>
        </authorList>
    </citation>
    <scope>NUCLEOTIDE SEQUENCE [LARGE SCALE GENOMIC DNA]</scope>
    <source>
        <strain evidence="3">CGMCC 4.3506</strain>
    </source>
</reference>
<keyword evidence="1" id="KW-0732">Signal</keyword>
<dbReference type="OrthoDB" id="3697006at2"/>
<name>A0A1G7VF09_9PSEU</name>
<protein>
    <submittedName>
        <fullName evidence="2">Uncharacterized protein</fullName>
    </submittedName>
</protein>
<organism evidence="2 3">
    <name type="scientific">Lentzea fradiae</name>
    <dbReference type="NCBI Taxonomy" id="200378"/>
    <lineage>
        <taxon>Bacteria</taxon>
        <taxon>Bacillati</taxon>
        <taxon>Actinomycetota</taxon>
        <taxon>Actinomycetes</taxon>
        <taxon>Pseudonocardiales</taxon>
        <taxon>Pseudonocardiaceae</taxon>
        <taxon>Lentzea</taxon>
    </lineage>
</organism>
<feature type="chain" id="PRO_5038901692" evidence="1">
    <location>
        <begin position="21"/>
        <end position="148"/>
    </location>
</feature>
<dbReference type="AlphaFoldDB" id="A0A1G7VF09"/>
<sequence>MRHSVIALALLLVGCGSTTTSLPTISPASPSSHGSALPELQPRLDAVGALLTACVARLRGEPVDPADNCARLLPDVTAVVDEVERQSAKLAPAGQAAIADVRRQVSELAPCEPWFAAGGASADASLDNRCGQAWDALFQSYHVIRNSA</sequence>
<dbReference type="PROSITE" id="PS51257">
    <property type="entry name" value="PROKAR_LIPOPROTEIN"/>
    <property type="match status" value="1"/>
</dbReference>
<dbReference type="RefSeq" id="WP_090051790.1">
    <property type="nucleotide sequence ID" value="NZ_FNCC01000009.1"/>
</dbReference>
<keyword evidence="3" id="KW-1185">Reference proteome</keyword>
<feature type="signal peptide" evidence="1">
    <location>
        <begin position="1"/>
        <end position="20"/>
    </location>
</feature>
<proteinExistence type="predicted"/>
<evidence type="ECO:0000313" key="2">
    <source>
        <dbReference type="EMBL" id="SDG57520.1"/>
    </source>
</evidence>
<accession>A0A1G7VF09</accession>
<dbReference type="EMBL" id="FNCC01000009">
    <property type="protein sequence ID" value="SDG57520.1"/>
    <property type="molecule type" value="Genomic_DNA"/>
</dbReference>
<evidence type="ECO:0000256" key="1">
    <source>
        <dbReference type="SAM" id="SignalP"/>
    </source>
</evidence>